<accession>A0A068YBN3</accession>
<organism evidence="2 3">
    <name type="scientific">Echinococcus multilocularis</name>
    <name type="common">Fox tapeworm</name>
    <dbReference type="NCBI Taxonomy" id="6211"/>
    <lineage>
        <taxon>Eukaryota</taxon>
        <taxon>Metazoa</taxon>
        <taxon>Spiralia</taxon>
        <taxon>Lophotrochozoa</taxon>
        <taxon>Platyhelminthes</taxon>
        <taxon>Cestoda</taxon>
        <taxon>Eucestoda</taxon>
        <taxon>Cyclophyllidea</taxon>
        <taxon>Taeniidae</taxon>
        <taxon>Echinococcus</taxon>
    </lineage>
</organism>
<proteinExistence type="predicted"/>
<evidence type="ECO:0000313" key="3">
    <source>
        <dbReference type="Proteomes" id="UP000017246"/>
    </source>
</evidence>
<sequence>MEHNEVTHTRQAEKVSMEDRNTETLKDRQIRKSALDKAVDSLNSLGMAYEGFPCVESLNMEKKHTFIIQPKYALINEVGLVTHNRTLDG</sequence>
<name>A0A068YBN3_ECHMU</name>
<feature type="region of interest" description="Disordered" evidence="1">
    <location>
        <begin position="1"/>
        <end position="27"/>
    </location>
</feature>
<dbReference type="Proteomes" id="UP000017246">
    <property type="component" value="Unassembled WGS sequence"/>
</dbReference>
<reference evidence="2" key="2">
    <citation type="submission" date="2015-11" db="EMBL/GenBank/DDBJ databases">
        <authorList>
            <person name="Zhang Y."/>
            <person name="Guo Z."/>
        </authorList>
    </citation>
    <scope>NUCLEOTIDE SEQUENCE</scope>
</reference>
<gene>
    <name evidence="2" type="ORF">EmuJ_000828100</name>
</gene>
<evidence type="ECO:0000256" key="1">
    <source>
        <dbReference type="SAM" id="MobiDB-lite"/>
    </source>
</evidence>
<dbReference type="EMBL" id="LN902841">
    <property type="protein sequence ID" value="CDS40686.1"/>
    <property type="molecule type" value="Genomic_DNA"/>
</dbReference>
<protein>
    <submittedName>
        <fullName evidence="2">Expressed protein</fullName>
    </submittedName>
</protein>
<keyword evidence="3" id="KW-1185">Reference proteome</keyword>
<dbReference type="AlphaFoldDB" id="A0A068YBN3"/>
<evidence type="ECO:0000313" key="2">
    <source>
        <dbReference type="EMBL" id="CDS40686.1"/>
    </source>
</evidence>
<reference evidence="2" key="1">
    <citation type="journal article" date="2013" name="Nature">
        <title>The genomes of four tapeworm species reveal adaptations to parasitism.</title>
        <authorList>
            <person name="Tsai I.J."/>
            <person name="Zarowiecki M."/>
            <person name="Holroyd N."/>
            <person name="Garciarrubio A."/>
            <person name="Sanchez-Flores A."/>
            <person name="Brooks K.L."/>
            <person name="Tracey A."/>
            <person name="Bobes R.J."/>
            <person name="Fragoso G."/>
            <person name="Sciutto E."/>
            <person name="Aslett M."/>
            <person name="Beasley H."/>
            <person name="Bennett H.M."/>
            <person name="Cai J."/>
            <person name="Camicia F."/>
            <person name="Clark R."/>
            <person name="Cucher M."/>
            <person name="De Silva N."/>
            <person name="Day T.A."/>
            <person name="Deplazes P."/>
            <person name="Estrada K."/>
            <person name="Fernandez C."/>
            <person name="Holland P.W."/>
            <person name="Hou J."/>
            <person name="Hu S."/>
            <person name="Huckvale T."/>
            <person name="Hung S.S."/>
            <person name="Kamenetzky L."/>
            <person name="Keane J.A."/>
            <person name="Kiss F."/>
            <person name="Koziol U."/>
            <person name="Lambert O."/>
            <person name="Liu K."/>
            <person name="Luo X."/>
            <person name="Luo Y."/>
            <person name="Macchiaroli N."/>
            <person name="Nichol S."/>
            <person name="Paps J."/>
            <person name="Parkinson J."/>
            <person name="Pouchkina-Stantcheva N."/>
            <person name="Riddiford N."/>
            <person name="Rosenzvit M."/>
            <person name="Salinas G."/>
            <person name="Wasmuth J.D."/>
            <person name="Zamanian M."/>
            <person name="Zheng Y."/>
            <person name="Cai X."/>
            <person name="Soberon X."/>
            <person name="Olson P.D."/>
            <person name="Laclette J.P."/>
            <person name="Brehm K."/>
            <person name="Berriman M."/>
            <person name="Garciarrubio A."/>
            <person name="Bobes R.J."/>
            <person name="Fragoso G."/>
            <person name="Sanchez-Flores A."/>
            <person name="Estrada K."/>
            <person name="Cevallos M.A."/>
            <person name="Morett E."/>
            <person name="Gonzalez V."/>
            <person name="Portillo T."/>
            <person name="Ochoa-Leyva A."/>
            <person name="Jose M.V."/>
            <person name="Sciutto E."/>
            <person name="Landa A."/>
            <person name="Jimenez L."/>
            <person name="Valdes V."/>
            <person name="Carrero J.C."/>
            <person name="Larralde C."/>
            <person name="Morales-Montor J."/>
            <person name="Limon-Lason J."/>
            <person name="Soberon X."/>
            <person name="Laclette J.P."/>
        </authorList>
    </citation>
    <scope>NUCLEOTIDE SEQUENCE [LARGE SCALE GENOMIC DNA]</scope>
</reference>